<reference evidence="3 4" key="1">
    <citation type="journal article" date="2019" name="Nat. Plants">
        <title>Stout camphor tree genome fills gaps in understanding of flowering plant genome evolution.</title>
        <authorList>
            <person name="Chaw S.M."/>
            <person name="Liu Y.C."/>
            <person name="Wu Y.W."/>
            <person name="Wang H.Y."/>
            <person name="Lin C.I."/>
            <person name="Wu C.S."/>
            <person name="Ke H.M."/>
            <person name="Chang L.Y."/>
            <person name="Hsu C.Y."/>
            <person name="Yang H.T."/>
            <person name="Sudianto E."/>
            <person name="Hsu M.H."/>
            <person name="Wu K.P."/>
            <person name="Wang L.N."/>
            <person name="Leebens-Mack J.H."/>
            <person name="Tsai I.J."/>
        </authorList>
    </citation>
    <scope>NUCLEOTIDE SEQUENCE [LARGE SCALE GENOMIC DNA]</scope>
    <source>
        <strain evidence="4">cv. Chaw 1501</strain>
        <tissue evidence="3">Young leaves</tissue>
    </source>
</reference>
<comment type="caution">
    <text evidence="3">The sequence shown here is derived from an EMBL/GenBank/DDBJ whole genome shotgun (WGS) entry which is preliminary data.</text>
</comment>
<organism evidence="3 4">
    <name type="scientific">Cinnamomum micranthum f. kanehirae</name>
    <dbReference type="NCBI Taxonomy" id="337451"/>
    <lineage>
        <taxon>Eukaryota</taxon>
        <taxon>Viridiplantae</taxon>
        <taxon>Streptophyta</taxon>
        <taxon>Embryophyta</taxon>
        <taxon>Tracheophyta</taxon>
        <taxon>Spermatophyta</taxon>
        <taxon>Magnoliopsida</taxon>
        <taxon>Magnoliidae</taxon>
        <taxon>Laurales</taxon>
        <taxon>Lauraceae</taxon>
        <taxon>Cinnamomum</taxon>
    </lineage>
</organism>
<keyword evidence="1" id="KW-1133">Transmembrane helix</keyword>
<keyword evidence="1" id="KW-0812">Transmembrane</keyword>
<feature type="domain" description="PGG" evidence="2">
    <location>
        <begin position="68"/>
        <end position="116"/>
    </location>
</feature>
<protein>
    <submittedName>
        <fullName evidence="3">Serine/threonine-protein phosphatase 6 regulatory ankyrin repeat subunit B-like protein</fullName>
    </submittedName>
</protein>
<accession>A0A3S3NM20</accession>
<name>A0A3S3NM20_9MAGN</name>
<dbReference type="PANTHER" id="PTHR24177">
    <property type="entry name" value="CASKIN"/>
    <property type="match status" value="1"/>
</dbReference>
<gene>
    <name evidence="3" type="ORF">CKAN_02728800</name>
</gene>
<dbReference type="AlphaFoldDB" id="A0A3S3NM20"/>
<sequence length="125" mass="13957">MKEKSPFLVATKMGVTEMVVETLGKFLVAVEDMNQEKKNAVLLAVENRQPNVYHYLWESRRGTYCNSAFASTTTLPGGVKQEEGTPVFEGEPSFDMFAISSLVALCFSITFETTFLSILTSHYQV</sequence>
<dbReference type="Pfam" id="PF13962">
    <property type="entry name" value="PGG"/>
    <property type="match status" value="1"/>
</dbReference>
<proteinExistence type="predicted"/>
<evidence type="ECO:0000313" key="4">
    <source>
        <dbReference type="Proteomes" id="UP000283530"/>
    </source>
</evidence>
<keyword evidence="4" id="KW-1185">Reference proteome</keyword>
<dbReference type="InterPro" id="IPR026961">
    <property type="entry name" value="PGG_dom"/>
</dbReference>
<keyword evidence="1" id="KW-0472">Membrane</keyword>
<evidence type="ECO:0000313" key="3">
    <source>
        <dbReference type="EMBL" id="RWR97828.1"/>
    </source>
</evidence>
<dbReference type="GO" id="GO:0016020">
    <property type="term" value="C:membrane"/>
    <property type="evidence" value="ECO:0007669"/>
    <property type="project" value="TreeGrafter"/>
</dbReference>
<evidence type="ECO:0000256" key="1">
    <source>
        <dbReference type="SAM" id="Phobius"/>
    </source>
</evidence>
<dbReference type="PANTHER" id="PTHR24177:SF103">
    <property type="entry name" value="PGG DOMAIN-CONTAINING PROTEIN"/>
    <property type="match status" value="1"/>
</dbReference>
<dbReference type="Proteomes" id="UP000283530">
    <property type="component" value="Unassembled WGS sequence"/>
</dbReference>
<evidence type="ECO:0000259" key="2">
    <source>
        <dbReference type="Pfam" id="PF13962"/>
    </source>
</evidence>
<dbReference type="EMBL" id="QPKB01000083">
    <property type="protein sequence ID" value="RWR97828.1"/>
    <property type="molecule type" value="Genomic_DNA"/>
</dbReference>
<feature type="transmembrane region" description="Helical" evidence="1">
    <location>
        <begin position="96"/>
        <end position="119"/>
    </location>
</feature>
<dbReference type="OrthoDB" id="1751337at2759"/>